<proteinExistence type="predicted"/>
<evidence type="ECO:0000313" key="7">
    <source>
        <dbReference type="Proteomes" id="UP000695562"/>
    </source>
</evidence>
<dbReference type="Pfam" id="PF23033">
    <property type="entry name" value="DUF7034"/>
    <property type="match status" value="1"/>
</dbReference>
<feature type="compositionally biased region" description="Low complexity" evidence="1">
    <location>
        <begin position="917"/>
        <end position="940"/>
    </location>
</feature>
<dbReference type="Pfam" id="PF24893">
    <property type="entry name" value="DUF7743"/>
    <property type="match status" value="1"/>
</dbReference>
<feature type="transmembrane region" description="Helical" evidence="2">
    <location>
        <begin position="1249"/>
        <end position="1272"/>
    </location>
</feature>
<keyword evidence="7" id="KW-1185">Reference proteome</keyword>
<dbReference type="PANTHER" id="PTHR31378">
    <property type="entry name" value="EGF-LIKE DOMAIN-CONTAINING PROTEIN-RELATED-RELATED"/>
    <property type="match status" value="1"/>
</dbReference>
<dbReference type="InterPro" id="IPR056645">
    <property type="entry name" value="DUF7743"/>
</dbReference>
<dbReference type="Pfam" id="PF22933">
    <property type="entry name" value="ComC_SSD"/>
    <property type="match status" value="1"/>
</dbReference>
<dbReference type="InterPro" id="IPR055462">
    <property type="entry name" value="DUF7034"/>
</dbReference>
<keyword evidence="2" id="KW-0812">Transmembrane</keyword>
<keyword evidence="2" id="KW-0472">Membrane</keyword>
<accession>A0A8J4Q213</accession>
<feature type="domain" description="DUF7034" evidence="4">
    <location>
        <begin position="718"/>
        <end position="825"/>
    </location>
</feature>
<evidence type="ECO:0000313" key="6">
    <source>
        <dbReference type="EMBL" id="KAF2076524.1"/>
    </source>
</evidence>
<reference evidence="6" key="1">
    <citation type="submission" date="2020-01" db="EMBL/GenBank/DDBJ databases">
        <title>Development of genomics and gene disruption for Polysphondylium violaceum indicates a role for the polyketide synthase stlB in stalk morphogenesis.</title>
        <authorList>
            <person name="Narita B."/>
            <person name="Kawabe Y."/>
            <person name="Kin K."/>
            <person name="Saito T."/>
            <person name="Gibbs R."/>
            <person name="Kuspa A."/>
            <person name="Muzny D."/>
            <person name="Queller D."/>
            <person name="Richards S."/>
            <person name="Strassman J."/>
            <person name="Sucgang R."/>
            <person name="Worley K."/>
            <person name="Schaap P."/>
        </authorList>
    </citation>
    <scope>NUCLEOTIDE SEQUENCE</scope>
    <source>
        <strain evidence="6">QSvi11</strain>
    </source>
</reference>
<keyword evidence="2" id="KW-1133">Transmembrane helix</keyword>
<comment type="caution">
    <text evidence="6">The sequence shown here is derived from an EMBL/GenBank/DDBJ whole genome shotgun (WGS) entry which is preliminary data.</text>
</comment>
<dbReference type="PANTHER" id="PTHR31378:SF17">
    <property type="match status" value="1"/>
</dbReference>
<evidence type="ECO:0000256" key="2">
    <source>
        <dbReference type="SAM" id="Phobius"/>
    </source>
</evidence>
<dbReference type="InterPro" id="IPR054484">
    <property type="entry name" value="ComC_SSD"/>
</dbReference>
<feature type="domain" description="DUF7743" evidence="5">
    <location>
        <begin position="360"/>
        <end position="471"/>
    </location>
</feature>
<feature type="domain" description="ComC supersandwich" evidence="3">
    <location>
        <begin position="1021"/>
        <end position="1222"/>
    </location>
</feature>
<evidence type="ECO:0000256" key="1">
    <source>
        <dbReference type="SAM" id="MobiDB-lite"/>
    </source>
</evidence>
<gene>
    <name evidence="6" type="ORF">CYY_002202</name>
</gene>
<dbReference type="Proteomes" id="UP000695562">
    <property type="component" value="Unassembled WGS sequence"/>
</dbReference>
<dbReference type="EMBL" id="AJWJ01000058">
    <property type="protein sequence ID" value="KAF2076524.1"/>
    <property type="molecule type" value="Genomic_DNA"/>
</dbReference>
<feature type="region of interest" description="Disordered" evidence="1">
    <location>
        <begin position="916"/>
        <end position="948"/>
    </location>
</feature>
<evidence type="ECO:0000259" key="3">
    <source>
        <dbReference type="Pfam" id="PF22933"/>
    </source>
</evidence>
<protein>
    <recommendedName>
        <fullName evidence="8">EGF-like domain-containing protein</fullName>
    </recommendedName>
</protein>
<evidence type="ECO:0008006" key="8">
    <source>
        <dbReference type="Google" id="ProtNLM"/>
    </source>
</evidence>
<sequence>MYGEGINLTTSTITSCAFVPPSMDFCQPVVIFSNSTHFGISVTMVLSTLNTYSTIDFKFQLNDGTQSAYPLTNSSNQPLELVCENPPNVPAPRYEGIYNPTIKNDSYSLETFHSIGYIKLKSDFKRPLADLYCQNTEYKCVFTYIELNKYMVDFIYDDTYTGTYSNNVIINGAGLASFGSVTSPLYYYQNFSTTISTEEFDITPYHGAILRHQANENLHAILNITQIPLYGSGVKDMFSFFKTQTTLIPSEIKDGKRKDFKLFNAPTISQTFFNSWRSGSDLAISVSTSSSCVQLSFYRDNSKDIIYTNYPLGLMSGTGNFSRTYKFGSLLRNQEVNWMAIFNSPDPKTIGFYNSGILVPDIVKPSLVSLDIIPLNDTTSVIRIGATDDLSGVLYIQIITEMQTITMYSKNLVKGTIKDGVYETFVNFKKNSKLKINVQDNNQNICEYTYDDIKAMFNIPFSYFPVIKSFTFDTGGVTFIGGQINLIVDLLGETQDQREFENSLFIKVFITASNTPIFPGVFDQNSQHYIFKISIPGRLMPGVLRYSIYLNQVEYPSWIFYQKYQLSSTIKVINEGSFDQMFPIISKVDVASPQTIDLTSTTQQFILWKIQIKDTTAISKVTITIASEYDLQGRNFSYSGNPSNQIDWDISYPIIAPRCREMKYYISYVYTEDTLGNKGETFRFSSQDIHPFYKFDGLTSDVVQVICSPVLNIETTPPTILSLTIDPVGLNSLFKYYTAVKFKLFDESDISLDHTPICYFNGADGQYISSLAGYDGSFYICSFDFPYGFGPVAILSIYGVSDIYYNFNGFTAADLSILNLQYYVDLPPLDEQPIIEFTSSLKESSDFLIINGYGFGIDNESKVFIKIESGGTTTLTPTISTGTCLTVVNLPPSSFYYIHVVRNGKESNIVVLQGPLSSSSSSVGSNSIIDSSSDSSGTPTTTPPATPKPVQCNSDCGLSLGYGKCVNGVCICVAPHSGLDCKAKIDNGTVITPDPVKPTVNVTIPGTSSGQTPEFISFVSVVSLRELDNSNENTVVNNYVFDSDKWILVKEGSYSNDQVTTVQYKYAINNSHNTTIVSTVQVFAQSTNITFGNQQLFMNPSTIKFTFNITPYPFTKSTNLLQIVMNAVLESTEKVACSYKEFVDDENNSQYLKIQIEDRSLFGRFIKFGMIDGREQVVTNTQLDSLYGGKELSKSTSDQSYIGLNIPYYTKYALLDPDFSVLIEQNTARDQANSICTSESQKKLTNAQIAGIVVGGVVFLFIVAAVTIYFVSKRGNSPIALKLRKLAQSK</sequence>
<name>A0A8J4Q213_9MYCE</name>
<evidence type="ECO:0000259" key="5">
    <source>
        <dbReference type="Pfam" id="PF24893"/>
    </source>
</evidence>
<organism evidence="6 7">
    <name type="scientific">Polysphondylium violaceum</name>
    <dbReference type="NCBI Taxonomy" id="133409"/>
    <lineage>
        <taxon>Eukaryota</taxon>
        <taxon>Amoebozoa</taxon>
        <taxon>Evosea</taxon>
        <taxon>Eumycetozoa</taxon>
        <taxon>Dictyostelia</taxon>
        <taxon>Dictyosteliales</taxon>
        <taxon>Dictyosteliaceae</taxon>
        <taxon>Polysphondylium</taxon>
    </lineage>
</organism>
<evidence type="ECO:0000259" key="4">
    <source>
        <dbReference type="Pfam" id="PF23033"/>
    </source>
</evidence>